<dbReference type="RefSeq" id="XP_014161362.1">
    <property type="nucleotide sequence ID" value="XM_014305887.1"/>
</dbReference>
<accession>A0A0L0GEL8</accession>
<organism evidence="1 2">
    <name type="scientific">Sphaeroforma arctica JP610</name>
    <dbReference type="NCBI Taxonomy" id="667725"/>
    <lineage>
        <taxon>Eukaryota</taxon>
        <taxon>Ichthyosporea</taxon>
        <taxon>Ichthyophonida</taxon>
        <taxon>Sphaeroforma</taxon>
    </lineage>
</organism>
<dbReference type="Proteomes" id="UP000054560">
    <property type="component" value="Unassembled WGS sequence"/>
</dbReference>
<keyword evidence="2" id="KW-1185">Reference proteome</keyword>
<proteinExistence type="predicted"/>
<evidence type="ECO:0000313" key="1">
    <source>
        <dbReference type="EMBL" id="KNC87460.1"/>
    </source>
</evidence>
<dbReference type="AlphaFoldDB" id="A0A0L0GEL8"/>
<gene>
    <name evidence="1" type="ORF">SARC_00442</name>
</gene>
<dbReference type="EMBL" id="KQ241609">
    <property type="protein sequence ID" value="KNC87460.1"/>
    <property type="molecule type" value="Genomic_DNA"/>
</dbReference>
<dbReference type="GeneID" id="25900946"/>
<evidence type="ECO:0000313" key="2">
    <source>
        <dbReference type="Proteomes" id="UP000054560"/>
    </source>
</evidence>
<name>A0A0L0GEL8_9EUKA</name>
<sequence length="130" mass="14271">MTCSHIAHWAIGHRPAREYVDHLPAREYATEKVIYRSFSRKMVTIQTRVGAPHFSKVNREGGLSFGNTALKKSQTGVVSANSPRHFSGSWRPVICDMNASEPDGRAVDFGIGGDGRVLGDGFVDLATLER</sequence>
<reference evidence="1 2" key="1">
    <citation type="submission" date="2011-02" db="EMBL/GenBank/DDBJ databases">
        <title>The Genome Sequence of Sphaeroforma arctica JP610.</title>
        <authorList>
            <consortium name="The Broad Institute Genome Sequencing Platform"/>
            <person name="Russ C."/>
            <person name="Cuomo C."/>
            <person name="Young S.K."/>
            <person name="Zeng Q."/>
            <person name="Gargeya S."/>
            <person name="Alvarado L."/>
            <person name="Berlin A."/>
            <person name="Chapman S.B."/>
            <person name="Chen Z."/>
            <person name="Freedman E."/>
            <person name="Gellesch M."/>
            <person name="Goldberg J."/>
            <person name="Griggs A."/>
            <person name="Gujja S."/>
            <person name="Heilman E."/>
            <person name="Heiman D."/>
            <person name="Howarth C."/>
            <person name="Mehta T."/>
            <person name="Neiman D."/>
            <person name="Pearson M."/>
            <person name="Roberts A."/>
            <person name="Saif S."/>
            <person name="Shea T."/>
            <person name="Shenoy N."/>
            <person name="Sisk P."/>
            <person name="Stolte C."/>
            <person name="Sykes S."/>
            <person name="White J."/>
            <person name="Yandava C."/>
            <person name="Burger G."/>
            <person name="Gray M.W."/>
            <person name="Holland P.W.H."/>
            <person name="King N."/>
            <person name="Lang F.B.F."/>
            <person name="Roger A.J."/>
            <person name="Ruiz-Trillo I."/>
            <person name="Haas B."/>
            <person name="Nusbaum C."/>
            <person name="Birren B."/>
        </authorList>
    </citation>
    <scope>NUCLEOTIDE SEQUENCE [LARGE SCALE GENOMIC DNA]</scope>
    <source>
        <strain evidence="1 2">JP610</strain>
    </source>
</reference>
<protein>
    <submittedName>
        <fullName evidence="1">Uncharacterized protein</fullName>
    </submittedName>
</protein>